<dbReference type="InterPro" id="IPR035906">
    <property type="entry name" value="MetI-like_sf"/>
</dbReference>
<evidence type="ECO:0000256" key="2">
    <source>
        <dbReference type="ARBA" id="ARBA00004429"/>
    </source>
</evidence>
<evidence type="ECO:0000256" key="10">
    <source>
        <dbReference type="RuleBase" id="RU363032"/>
    </source>
</evidence>
<keyword evidence="4 10" id="KW-0813">Transport</keyword>
<dbReference type="PROSITE" id="PS50928">
    <property type="entry name" value="ABC_TM1"/>
    <property type="match status" value="1"/>
</dbReference>
<organism evidence="12 13">
    <name type="scientific">Candidatus Thalassospirochaeta sargassi</name>
    <dbReference type="NCBI Taxonomy" id="3119039"/>
    <lineage>
        <taxon>Bacteria</taxon>
        <taxon>Pseudomonadati</taxon>
        <taxon>Spirochaetota</taxon>
        <taxon>Spirochaetia</taxon>
        <taxon>Spirochaetales</taxon>
        <taxon>Spirochaetaceae</taxon>
        <taxon>Candidatus Thalassospirochaeta</taxon>
    </lineage>
</organism>
<feature type="transmembrane region" description="Helical" evidence="10">
    <location>
        <begin position="216"/>
        <end position="235"/>
    </location>
</feature>
<evidence type="ECO:0000256" key="4">
    <source>
        <dbReference type="ARBA" id="ARBA00022448"/>
    </source>
</evidence>
<dbReference type="SUPFAM" id="SSF161098">
    <property type="entry name" value="MetI-like"/>
    <property type="match status" value="1"/>
</dbReference>
<feature type="transmembrane region" description="Helical" evidence="10">
    <location>
        <begin position="51"/>
        <end position="72"/>
    </location>
</feature>
<dbReference type="Gene3D" id="1.10.3720.10">
    <property type="entry name" value="MetI-like"/>
    <property type="match status" value="1"/>
</dbReference>
<comment type="similarity">
    <text evidence="3">Belongs to the binding-protein-dependent transport system permease family. HisMQ subfamily.</text>
</comment>
<comment type="function">
    <text evidence="1">Part of the binding-protein-dependent transport system for glutamine; probably responsible for the translocation of the substrate across the membrane.</text>
</comment>
<dbReference type="GO" id="GO:0006865">
    <property type="term" value="P:amino acid transport"/>
    <property type="evidence" value="ECO:0007669"/>
    <property type="project" value="UniProtKB-KW"/>
</dbReference>
<dbReference type="InterPro" id="IPR000515">
    <property type="entry name" value="MetI-like"/>
</dbReference>
<feature type="transmembrane region" description="Helical" evidence="10">
    <location>
        <begin position="93"/>
        <end position="112"/>
    </location>
</feature>
<evidence type="ECO:0000256" key="6">
    <source>
        <dbReference type="ARBA" id="ARBA00022692"/>
    </source>
</evidence>
<dbReference type="Proteomes" id="UP001221217">
    <property type="component" value="Unassembled WGS sequence"/>
</dbReference>
<dbReference type="InterPro" id="IPR010065">
    <property type="entry name" value="AA_ABC_transptr_permease_3TM"/>
</dbReference>
<gene>
    <name evidence="12" type="ORF">PQJ61_12645</name>
</gene>
<evidence type="ECO:0000256" key="5">
    <source>
        <dbReference type="ARBA" id="ARBA00022475"/>
    </source>
</evidence>
<protein>
    <submittedName>
        <fullName evidence="12">ABC transporter permease subunit</fullName>
    </submittedName>
</protein>
<keyword evidence="6 10" id="KW-0812">Transmembrane</keyword>
<accession>A0AAJ1II95</accession>
<comment type="subcellular location">
    <subcellularLocation>
        <location evidence="2">Cell inner membrane</location>
        <topology evidence="2">Multi-pass membrane protein</topology>
    </subcellularLocation>
    <subcellularLocation>
        <location evidence="10">Cell membrane</location>
        <topology evidence="10">Multi-pass membrane protein</topology>
    </subcellularLocation>
</comment>
<dbReference type="GO" id="GO:0022857">
    <property type="term" value="F:transmembrane transporter activity"/>
    <property type="evidence" value="ECO:0007669"/>
    <property type="project" value="InterPro"/>
</dbReference>
<reference evidence="12 13" key="1">
    <citation type="submission" date="2022-12" db="EMBL/GenBank/DDBJ databases">
        <title>Metagenome assembled genome from gulf of manar.</title>
        <authorList>
            <person name="Kohli P."/>
            <person name="Pk S."/>
            <person name="Venkata Ramana C."/>
            <person name="Sasikala C."/>
        </authorList>
    </citation>
    <scope>NUCLEOTIDE SEQUENCE [LARGE SCALE GENOMIC DNA]</scope>
    <source>
        <strain evidence="12">JB008</strain>
    </source>
</reference>
<evidence type="ECO:0000256" key="8">
    <source>
        <dbReference type="ARBA" id="ARBA00022989"/>
    </source>
</evidence>
<keyword evidence="8 10" id="KW-1133">Transmembrane helix</keyword>
<dbReference type="EMBL" id="JAQQAL010000029">
    <property type="protein sequence ID" value="MDC7227606.1"/>
    <property type="molecule type" value="Genomic_DNA"/>
</dbReference>
<evidence type="ECO:0000256" key="7">
    <source>
        <dbReference type="ARBA" id="ARBA00022970"/>
    </source>
</evidence>
<keyword evidence="7" id="KW-0029">Amino-acid transport</keyword>
<comment type="caution">
    <text evidence="12">The sequence shown here is derived from an EMBL/GenBank/DDBJ whole genome shotgun (WGS) entry which is preliminary data.</text>
</comment>
<dbReference type="PANTHER" id="PTHR30614">
    <property type="entry name" value="MEMBRANE COMPONENT OF AMINO ACID ABC TRANSPORTER"/>
    <property type="match status" value="1"/>
</dbReference>
<evidence type="ECO:0000256" key="1">
    <source>
        <dbReference type="ARBA" id="ARBA00003159"/>
    </source>
</evidence>
<sequence length="241" mass="27293">MKVSRSVQTALALFVFLGLALFIISRVADVLDFNVILENRYRLLKGAGLTVGLSLISVFSSMILGFIIFLMTESRIHFINALSKIYKEIIMGTPLLVLVFVVVYIIGDALGIRNKVLLGFLSLTLYMSPYMTNVFDGAYKSIDENQFTVMNFYGFSLLQRYRYIIIPQMIRPVIPGLINNLSGIIKGTSILSTIAIGEIFYTTQVLSNQTYRYIEGYFLLWMVYLMITIPLSQLAKKLETI</sequence>
<evidence type="ECO:0000313" key="13">
    <source>
        <dbReference type="Proteomes" id="UP001221217"/>
    </source>
</evidence>
<dbReference type="PANTHER" id="PTHR30614:SF20">
    <property type="entry name" value="GLUTAMINE TRANSPORT SYSTEM PERMEASE PROTEIN GLNP"/>
    <property type="match status" value="1"/>
</dbReference>
<keyword evidence="9 10" id="KW-0472">Membrane</keyword>
<evidence type="ECO:0000256" key="9">
    <source>
        <dbReference type="ARBA" id="ARBA00023136"/>
    </source>
</evidence>
<evidence type="ECO:0000259" key="11">
    <source>
        <dbReference type="PROSITE" id="PS50928"/>
    </source>
</evidence>
<dbReference type="CDD" id="cd06261">
    <property type="entry name" value="TM_PBP2"/>
    <property type="match status" value="1"/>
</dbReference>
<proteinExistence type="inferred from homology"/>
<dbReference type="Pfam" id="PF00528">
    <property type="entry name" value="BPD_transp_1"/>
    <property type="match status" value="1"/>
</dbReference>
<name>A0AAJ1II95_9SPIO</name>
<dbReference type="AlphaFoldDB" id="A0AAJ1II95"/>
<evidence type="ECO:0000313" key="12">
    <source>
        <dbReference type="EMBL" id="MDC7227606.1"/>
    </source>
</evidence>
<keyword evidence="5" id="KW-1003">Cell membrane</keyword>
<dbReference type="GO" id="GO:0043190">
    <property type="term" value="C:ATP-binding cassette (ABC) transporter complex"/>
    <property type="evidence" value="ECO:0007669"/>
    <property type="project" value="InterPro"/>
</dbReference>
<dbReference type="NCBIfam" id="TIGR01726">
    <property type="entry name" value="HEQRo_perm_3TM"/>
    <property type="match status" value="1"/>
</dbReference>
<dbReference type="InterPro" id="IPR043429">
    <property type="entry name" value="ArtM/GltK/GlnP/TcyL/YhdX-like"/>
</dbReference>
<evidence type="ECO:0000256" key="3">
    <source>
        <dbReference type="ARBA" id="ARBA00010072"/>
    </source>
</evidence>
<feature type="domain" description="ABC transmembrane type-1" evidence="11">
    <location>
        <begin position="47"/>
        <end position="235"/>
    </location>
</feature>